<feature type="transmembrane region" description="Helical" evidence="1">
    <location>
        <begin position="7"/>
        <end position="30"/>
    </location>
</feature>
<accession>A0A0D2GGD4</accession>
<keyword evidence="1" id="KW-0472">Membrane</keyword>
<sequence length="178" mass="19847">MLSPGTLTAIVIFQLLLGFVALILAAFSAVCFGAEFAYGVVWWSLGWTLATACLRWWAYDFGRSVVEQTVHLAFESFALIDWVVATGVLAALNVRLNNLRKEYDFDVDHNIALTDELVTHQFAALGMGGLYCSYALNAIAGVIVVLFLISILDSFRLLRMSMRVAKNDVEKEYKYGYL</sequence>
<feature type="transmembrane region" description="Helical" evidence="1">
    <location>
        <begin position="134"/>
        <end position="152"/>
    </location>
</feature>
<keyword evidence="3" id="KW-1185">Reference proteome</keyword>
<protein>
    <recommendedName>
        <fullName evidence="4">MARVEL domain-containing protein</fullName>
    </recommendedName>
</protein>
<dbReference type="EMBL" id="KN846957">
    <property type="protein sequence ID" value="KIW71314.1"/>
    <property type="molecule type" value="Genomic_DNA"/>
</dbReference>
<organism evidence="2 3">
    <name type="scientific">Phialophora macrospora</name>
    <dbReference type="NCBI Taxonomy" id="1851006"/>
    <lineage>
        <taxon>Eukaryota</taxon>
        <taxon>Fungi</taxon>
        <taxon>Dikarya</taxon>
        <taxon>Ascomycota</taxon>
        <taxon>Pezizomycotina</taxon>
        <taxon>Eurotiomycetes</taxon>
        <taxon>Chaetothyriomycetidae</taxon>
        <taxon>Chaetothyriales</taxon>
        <taxon>Herpotrichiellaceae</taxon>
        <taxon>Phialophora</taxon>
    </lineage>
</organism>
<dbReference type="Proteomes" id="UP000054266">
    <property type="component" value="Unassembled WGS sequence"/>
</dbReference>
<evidence type="ECO:0000313" key="3">
    <source>
        <dbReference type="Proteomes" id="UP000054266"/>
    </source>
</evidence>
<evidence type="ECO:0008006" key="4">
    <source>
        <dbReference type="Google" id="ProtNLM"/>
    </source>
</evidence>
<dbReference type="AlphaFoldDB" id="A0A0D2GGD4"/>
<keyword evidence="1" id="KW-1133">Transmembrane helix</keyword>
<name>A0A0D2GGD4_9EURO</name>
<reference evidence="2 3" key="1">
    <citation type="submission" date="2015-01" db="EMBL/GenBank/DDBJ databases">
        <title>The Genome Sequence of Capronia semiimmersa CBS27337.</title>
        <authorList>
            <consortium name="The Broad Institute Genomics Platform"/>
            <person name="Cuomo C."/>
            <person name="de Hoog S."/>
            <person name="Gorbushina A."/>
            <person name="Stielow B."/>
            <person name="Teixiera M."/>
            <person name="Abouelleil A."/>
            <person name="Chapman S.B."/>
            <person name="Priest M."/>
            <person name="Young S.K."/>
            <person name="Wortman J."/>
            <person name="Nusbaum C."/>
            <person name="Birren B."/>
        </authorList>
    </citation>
    <scope>NUCLEOTIDE SEQUENCE [LARGE SCALE GENOMIC DNA]</scope>
    <source>
        <strain evidence="2 3">CBS 27337</strain>
    </source>
</reference>
<keyword evidence="1" id="KW-0812">Transmembrane</keyword>
<dbReference type="HOGENOM" id="CLU_129398_0_0_1"/>
<feature type="transmembrane region" description="Helical" evidence="1">
    <location>
        <begin position="36"/>
        <end position="58"/>
    </location>
</feature>
<evidence type="ECO:0000313" key="2">
    <source>
        <dbReference type="EMBL" id="KIW71314.1"/>
    </source>
</evidence>
<proteinExistence type="predicted"/>
<evidence type="ECO:0000256" key="1">
    <source>
        <dbReference type="SAM" id="Phobius"/>
    </source>
</evidence>
<gene>
    <name evidence="2" type="ORF">PV04_03496</name>
</gene>
<feature type="transmembrane region" description="Helical" evidence="1">
    <location>
        <begin position="70"/>
        <end position="92"/>
    </location>
</feature>